<dbReference type="PANTHER" id="PTHR48081:SF31">
    <property type="entry name" value="STERYL ACETYL HYDROLASE MUG81-RELATED"/>
    <property type="match status" value="1"/>
</dbReference>
<dbReference type="Proteomes" id="UP001358417">
    <property type="component" value="Unassembled WGS sequence"/>
</dbReference>
<proteinExistence type="predicted"/>
<name>A0AAV9NH63_9EURO</name>
<gene>
    <name evidence="3" type="ORF">LTR84_001460</name>
</gene>
<dbReference type="AlphaFoldDB" id="A0AAV9NH63"/>
<organism evidence="3 4">
    <name type="scientific">Exophiala bonariae</name>
    <dbReference type="NCBI Taxonomy" id="1690606"/>
    <lineage>
        <taxon>Eukaryota</taxon>
        <taxon>Fungi</taxon>
        <taxon>Dikarya</taxon>
        <taxon>Ascomycota</taxon>
        <taxon>Pezizomycotina</taxon>
        <taxon>Eurotiomycetes</taxon>
        <taxon>Chaetothyriomycetidae</taxon>
        <taxon>Chaetothyriales</taxon>
        <taxon>Herpotrichiellaceae</taxon>
        <taxon>Exophiala</taxon>
    </lineage>
</organism>
<comment type="caution">
    <text evidence="3">The sequence shown here is derived from an EMBL/GenBank/DDBJ whole genome shotgun (WGS) entry which is preliminary data.</text>
</comment>
<dbReference type="Pfam" id="PF07859">
    <property type="entry name" value="Abhydrolase_3"/>
    <property type="match status" value="1"/>
</dbReference>
<dbReference type="InterPro" id="IPR050300">
    <property type="entry name" value="GDXG_lipolytic_enzyme"/>
</dbReference>
<reference evidence="3 4" key="1">
    <citation type="submission" date="2023-08" db="EMBL/GenBank/DDBJ databases">
        <title>Black Yeasts Isolated from many extreme environments.</title>
        <authorList>
            <person name="Coleine C."/>
            <person name="Stajich J.E."/>
            <person name="Selbmann L."/>
        </authorList>
    </citation>
    <scope>NUCLEOTIDE SEQUENCE [LARGE SCALE GENOMIC DNA]</scope>
    <source>
        <strain evidence="3 4">CCFEE 5792</strain>
    </source>
</reference>
<evidence type="ECO:0000313" key="3">
    <source>
        <dbReference type="EMBL" id="KAK5054569.1"/>
    </source>
</evidence>
<dbReference type="GeneID" id="89969680"/>
<dbReference type="RefSeq" id="XP_064707342.1">
    <property type="nucleotide sequence ID" value="XM_064845084.1"/>
</dbReference>
<keyword evidence="1" id="KW-0378">Hydrolase</keyword>
<accession>A0AAV9NH63</accession>
<keyword evidence="4" id="KW-1185">Reference proteome</keyword>
<evidence type="ECO:0000259" key="2">
    <source>
        <dbReference type="Pfam" id="PF07859"/>
    </source>
</evidence>
<sequence length="410" mass="45923">MPDIKWNILLKNPAIAVKILLLGSWRSVLILLARIVVPFRARKLTLRNAFARAWIRTAHSAHSKVFCSEPWSHNCQEVVLAGSTVDTLHEKPIVGGWVIPNTDVDELKQKDAVIVFAHGGGYAIGHGLQNASAFRRWVGKAKSMGQEIAIVTVKYRKCLAIGKLNLWRCYIPGMWFSRLILPSTTALSGEKQWPAQRDSFMAMYEWLLQQGVSPSKIVFSGTSAGGEHIYSFYSYKICIMYSRESSHLLGGLILLAMLYIRDHTNLPQPRCAVAHSPWTDVSSALTGVKGHPLLDTDYIDTYDQTCVAMNDLLRPDGLPFNTPEISPVLAKDVSRLPPQLVFYGDAEILMTDSMRWIKRSRDAGVRIDVHVGKGEMHTYSNGWPVGGRRTELECDELMLNYIFSEVALPL</sequence>
<dbReference type="InterPro" id="IPR029058">
    <property type="entry name" value="AB_hydrolase_fold"/>
</dbReference>
<dbReference type="InterPro" id="IPR013094">
    <property type="entry name" value="AB_hydrolase_3"/>
</dbReference>
<evidence type="ECO:0000256" key="1">
    <source>
        <dbReference type="ARBA" id="ARBA00022801"/>
    </source>
</evidence>
<dbReference type="SUPFAM" id="SSF53474">
    <property type="entry name" value="alpha/beta-Hydrolases"/>
    <property type="match status" value="1"/>
</dbReference>
<dbReference type="GO" id="GO:0016787">
    <property type="term" value="F:hydrolase activity"/>
    <property type="evidence" value="ECO:0007669"/>
    <property type="project" value="UniProtKB-KW"/>
</dbReference>
<dbReference type="EMBL" id="JAVRRD010000010">
    <property type="protein sequence ID" value="KAK5054569.1"/>
    <property type="molecule type" value="Genomic_DNA"/>
</dbReference>
<protein>
    <recommendedName>
        <fullName evidence="2">Alpha/beta hydrolase fold-3 domain-containing protein</fullName>
    </recommendedName>
</protein>
<dbReference type="Gene3D" id="3.40.50.1820">
    <property type="entry name" value="alpha/beta hydrolase"/>
    <property type="match status" value="1"/>
</dbReference>
<feature type="domain" description="Alpha/beta hydrolase fold-3" evidence="2">
    <location>
        <begin position="250"/>
        <end position="379"/>
    </location>
</feature>
<dbReference type="PANTHER" id="PTHR48081">
    <property type="entry name" value="AB HYDROLASE SUPERFAMILY PROTEIN C4A8.06C"/>
    <property type="match status" value="1"/>
</dbReference>
<evidence type="ECO:0000313" key="4">
    <source>
        <dbReference type="Proteomes" id="UP001358417"/>
    </source>
</evidence>